<proteinExistence type="predicted"/>
<dbReference type="AlphaFoldDB" id="A0A9P6H1L3"/>
<evidence type="ECO:0000256" key="1">
    <source>
        <dbReference type="SAM" id="Coils"/>
    </source>
</evidence>
<reference evidence="2 3" key="1">
    <citation type="journal article" date="2020" name="Genome Biol. Evol.">
        <title>Comparative genomics of strictly vertically transmitted, feminizing microsporidia endosymbionts of amphipod crustaceans.</title>
        <authorList>
            <person name="Cormier A."/>
            <person name="Chebbi M.A."/>
            <person name="Giraud I."/>
            <person name="Wattier R."/>
            <person name="Teixeira M."/>
            <person name="Gilbert C."/>
            <person name="Rigaud T."/>
            <person name="Cordaux R."/>
        </authorList>
    </citation>
    <scope>NUCLEOTIDE SEQUENCE [LARGE SCALE GENOMIC DNA]</scope>
    <source>
        <strain evidence="2 3">Ou3-Ou53</strain>
    </source>
</reference>
<dbReference type="Proteomes" id="UP000740883">
    <property type="component" value="Unassembled WGS sequence"/>
</dbReference>
<dbReference type="OrthoDB" id="2194517at2759"/>
<evidence type="ECO:0000313" key="3">
    <source>
        <dbReference type="Proteomes" id="UP000740883"/>
    </source>
</evidence>
<feature type="coiled-coil region" evidence="1">
    <location>
        <begin position="129"/>
        <end position="202"/>
    </location>
</feature>
<name>A0A9P6H1L3_9MICR</name>
<gene>
    <name evidence="2" type="ORF">NGRA_1531</name>
</gene>
<keyword evidence="1" id="KW-0175">Coiled coil</keyword>
<protein>
    <submittedName>
        <fullName evidence="2">Uncharacterized protein</fullName>
    </submittedName>
</protein>
<evidence type="ECO:0000313" key="2">
    <source>
        <dbReference type="EMBL" id="KAF9763070.1"/>
    </source>
</evidence>
<comment type="caution">
    <text evidence="2">The sequence shown here is derived from an EMBL/GenBank/DDBJ whole genome shotgun (WGS) entry which is preliminary data.</text>
</comment>
<keyword evidence="3" id="KW-1185">Reference proteome</keyword>
<accession>A0A9P6H1L3</accession>
<organism evidence="2 3">
    <name type="scientific">Nosema granulosis</name>
    <dbReference type="NCBI Taxonomy" id="83296"/>
    <lineage>
        <taxon>Eukaryota</taxon>
        <taxon>Fungi</taxon>
        <taxon>Fungi incertae sedis</taxon>
        <taxon>Microsporidia</taxon>
        <taxon>Nosematidae</taxon>
        <taxon>Nosema</taxon>
    </lineage>
</organism>
<dbReference type="EMBL" id="SBJO01000103">
    <property type="protein sequence ID" value="KAF9763070.1"/>
    <property type="molecule type" value="Genomic_DNA"/>
</dbReference>
<sequence>MGSKRVTDYLRETLSNMSSMLFGSDDVSEEIEINEIDTLTTQDWSKDNECNETVVLRRADYDNICSELSLARAQANSYRIKEREYKKELEEMNNTLSYFLTKEDENKTVILEDMKHRRNEGSICLQNDIDRLRAAELRLKSHIKALKRDLFEAENKSEAFKETALQDIEKLKEEAQALKEDLEKEKKNNQRLVTSMARLEDTIGKRSEECVELVEYCKLLLNRTTKENVVD</sequence>